<evidence type="ECO:0000313" key="1">
    <source>
        <dbReference type="EMBL" id="KYF97443.1"/>
    </source>
</evidence>
<comment type="caution">
    <text evidence="1">The sequence shown here is derived from an EMBL/GenBank/DDBJ whole genome shotgun (WGS) entry which is preliminary data.</text>
</comment>
<gene>
    <name evidence="1" type="ORF">BE17_22710</name>
</gene>
<dbReference type="AlphaFoldDB" id="A0A150SYD6"/>
<dbReference type="Proteomes" id="UP000075635">
    <property type="component" value="Unassembled WGS sequence"/>
</dbReference>
<dbReference type="Gene3D" id="2.60.120.200">
    <property type="match status" value="1"/>
</dbReference>
<reference evidence="1 2" key="1">
    <citation type="submission" date="2014-02" db="EMBL/GenBank/DDBJ databases">
        <title>The small core and large imbalanced accessory genome model reveals a collaborative survival strategy of Sorangium cellulosum strains in nature.</title>
        <authorList>
            <person name="Han K."/>
            <person name="Peng R."/>
            <person name="Blom J."/>
            <person name="Li Y.-Z."/>
        </authorList>
    </citation>
    <scope>NUCLEOTIDE SEQUENCE [LARGE SCALE GENOMIC DNA]</scope>
    <source>
        <strain evidence="1 2">So0011-07</strain>
    </source>
</reference>
<dbReference type="SUPFAM" id="SSF49899">
    <property type="entry name" value="Concanavalin A-like lectins/glucanases"/>
    <property type="match status" value="1"/>
</dbReference>
<dbReference type="Pfam" id="PF13385">
    <property type="entry name" value="Laminin_G_3"/>
    <property type="match status" value="1"/>
</dbReference>
<accession>A0A150SYD6</accession>
<dbReference type="InterPro" id="IPR013320">
    <property type="entry name" value="ConA-like_dom_sf"/>
</dbReference>
<protein>
    <recommendedName>
        <fullName evidence="3">LamG-like jellyroll fold domain-containing protein</fullName>
    </recommendedName>
</protein>
<organism evidence="1 2">
    <name type="scientific">Sorangium cellulosum</name>
    <name type="common">Polyangium cellulosum</name>
    <dbReference type="NCBI Taxonomy" id="56"/>
    <lineage>
        <taxon>Bacteria</taxon>
        <taxon>Pseudomonadati</taxon>
        <taxon>Myxococcota</taxon>
        <taxon>Polyangia</taxon>
        <taxon>Polyangiales</taxon>
        <taxon>Polyangiaceae</taxon>
        <taxon>Sorangium</taxon>
    </lineage>
</organism>
<proteinExistence type="predicted"/>
<evidence type="ECO:0000313" key="2">
    <source>
        <dbReference type="Proteomes" id="UP000075635"/>
    </source>
</evidence>
<feature type="non-terminal residue" evidence="1">
    <location>
        <position position="1"/>
    </location>
</feature>
<dbReference type="EMBL" id="JEMB01000399">
    <property type="protein sequence ID" value="KYF97443.1"/>
    <property type="molecule type" value="Genomic_DNA"/>
</dbReference>
<name>A0A150SYD6_SORCE</name>
<sequence>GDGGTAVVPCDELPSAAHRYTFDGEGTVVADAVGDADGEILGGASLDGGGGLALDGDDDYVELPAGLLAGLRDVTVMAWVARGSGGAYMRIVDLGIGSSDGDPVEGDGSVGRSYLAITPSTGFDVRGVAALASDSGAAGEVEIPTALSLDDGETHQVALVVDGEAADMALYVDGALLGRAAIGFPLSAIQDVNNWLGRSQFDQDPYFHGRYDELRLYDEALAGCAVEAAWNAGPDRP</sequence>
<evidence type="ECO:0008006" key="3">
    <source>
        <dbReference type="Google" id="ProtNLM"/>
    </source>
</evidence>